<evidence type="ECO:0000313" key="4">
    <source>
        <dbReference type="Proteomes" id="UP000008541"/>
    </source>
</evidence>
<feature type="domain" description="Helicase ATP-binding" evidence="1">
    <location>
        <begin position="269"/>
        <end position="420"/>
    </location>
</feature>
<dbReference type="Pfam" id="PF11907">
    <property type="entry name" value="DUF3427"/>
    <property type="match status" value="1"/>
</dbReference>
<dbReference type="InterPro" id="IPR006935">
    <property type="entry name" value="Helicase/UvrB_N"/>
</dbReference>
<name>B1IDR5_CLOBK</name>
<protein>
    <submittedName>
        <fullName evidence="3">Restriction/helicase domain protein</fullName>
    </submittedName>
</protein>
<dbReference type="Gene3D" id="3.40.50.300">
    <property type="entry name" value="P-loop containing nucleotide triphosphate hydrolases"/>
    <property type="match status" value="2"/>
</dbReference>
<accession>B1IDR5</accession>
<keyword evidence="3" id="KW-0378">Hydrolase</keyword>
<dbReference type="InterPro" id="IPR021835">
    <property type="entry name" value="DUF3427"/>
</dbReference>
<dbReference type="SUPFAM" id="SSF56024">
    <property type="entry name" value="Phospholipase D/nuclease"/>
    <property type="match status" value="1"/>
</dbReference>
<dbReference type="SMART" id="SM00490">
    <property type="entry name" value="HELICc"/>
    <property type="match status" value="1"/>
</dbReference>
<dbReference type="Pfam" id="PF04851">
    <property type="entry name" value="ResIII"/>
    <property type="match status" value="1"/>
</dbReference>
<dbReference type="Pfam" id="PF26350">
    <property type="entry name" value="DUF8090"/>
    <property type="match status" value="1"/>
</dbReference>
<dbReference type="InterPro" id="IPR025202">
    <property type="entry name" value="PLD-like_dom"/>
</dbReference>
<dbReference type="Pfam" id="PF00271">
    <property type="entry name" value="Helicase_C"/>
    <property type="match status" value="1"/>
</dbReference>
<dbReference type="InterPro" id="IPR058403">
    <property type="entry name" value="DUF8090"/>
</dbReference>
<dbReference type="Proteomes" id="UP000008541">
    <property type="component" value="Chromosome"/>
</dbReference>
<dbReference type="KEGG" id="cbb:CLD_0107"/>
<dbReference type="InterPro" id="IPR027417">
    <property type="entry name" value="P-loop_NTPase"/>
</dbReference>
<dbReference type="Gene3D" id="3.30.870.10">
    <property type="entry name" value="Endonuclease Chain A"/>
    <property type="match status" value="1"/>
</dbReference>
<dbReference type="SMART" id="SM00487">
    <property type="entry name" value="DEXDc"/>
    <property type="match status" value="1"/>
</dbReference>
<dbReference type="GO" id="GO:0016787">
    <property type="term" value="F:hydrolase activity"/>
    <property type="evidence" value="ECO:0007669"/>
    <property type="project" value="InterPro"/>
</dbReference>
<evidence type="ECO:0000259" key="2">
    <source>
        <dbReference type="PROSITE" id="PS51194"/>
    </source>
</evidence>
<dbReference type="GO" id="GO:0004386">
    <property type="term" value="F:helicase activity"/>
    <property type="evidence" value="ECO:0007669"/>
    <property type="project" value="UniProtKB-KW"/>
</dbReference>
<dbReference type="SUPFAM" id="SSF52540">
    <property type="entry name" value="P-loop containing nucleoside triphosphate hydrolases"/>
    <property type="match status" value="1"/>
</dbReference>
<dbReference type="CDD" id="cd18032">
    <property type="entry name" value="DEXHc_RE_I_III_res"/>
    <property type="match status" value="1"/>
</dbReference>
<dbReference type="PROSITE" id="PS51192">
    <property type="entry name" value="HELICASE_ATP_BIND_1"/>
    <property type="match status" value="1"/>
</dbReference>
<dbReference type="PANTHER" id="PTHR47396:SF1">
    <property type="entry name" value="ATP-DEPENDENT HELICASE IRC3-RELATED"/>
    <property type="match status" value="1"/>
</dbReference>
<gene>
    <name evidence="3" type="ordered locus">CLD_0107</name>
</gene>
<dbReference type="CDD" id="cd09204">
    <property type="entry name" value="PLDc_N_DEXD_b2"/>
    <property type="match status" value="1"/>
</dbReference>
<dbReference type="Pfam" id="PF13091">
    <property type="entry name" value="PLDc_2"/>
    <property type="match status" value="1"/>
</dbReference>
<keyword evidence="3" id="KW-0347">Helicase</keyword>
<dbReference type="GO" id="GO:0005524">
    <property type="term" value="F:ATP binding"/>
    <property type="evidence" value="ECO:0007669"/>
    <property type="project" value="InterPro"/>
</dbReference>
<dbReference type="PANTHER" id="PTHR47396">
    <property type="entry name" value="TYPE I RESTRICTION ENZYME ECOKI R PROTEIN"/>
    <property type="match status" value="1"/>
</dbReference>
<proteinExistence type="predicted"/>
<dbReference type="InterPro" id="IPR001650">
    <property type="entry name" value="Helicase_C-like"/>
</dbReference>
<dbReference type="GO" id="GO:0003677">
    <property type="term" value="F:DNA binding"/>
    <property type="evidence" value="ECO:0007669"/>
    <property type="project" value="InterPro"/>
</dbReference>
<reference evidence="3 4" key="1">
    <citation type="journal article" date="2007" name="PLoS ONE">
        <title>Analysis of the neurotoxin complex genes in Clostridium botulinum A1-A4 and B1 strains: BoNT/A3, /Ba4 and /B1 clusters are located within plasmids.</title>
        <authorList>
            <person name="Smith T.J."/>
            <person name="Hill K.K."/>
            <person name="Foley B.T."/>
            <person name="Detter J.C."/>
            <person name="Munk A.C."/>
            <person name="Bruce D.C."/>
            <person name="Doggett N.A."/>
            <person name="Smith L.A."/>
            <person name="Marks J.D."/>
            <person name="Xie G."/>
            <person name="Brettin T.S."/>
        </authorList>
    </citation>
    <scope>NUCLEOTIDE SEQUENCE [LARGE SCALE GENOMIC DNA]</scope>
    <source>
        <strain evidence="4">Okra / Type B1</strain>
    </source>
</reference>
<dbReference type="PROSITE" id="PS51194">
    <property type="entry name" value="HELICASE_CTER"/>
    <property type="match status" value="1"/>
</dbReference>
<dbReference type="InterPro" id="IPR050742">
    <property type="entry name" value="Helicase_Restrict-Modif_Enz"/>
</dbReference>
<organism evidence="3 4">
    <name type="scientific">Clostridium botulinum (strain Okra / Type B1)</name>
    <dbReference type="NCBI Taxonomy" id="498213"/>
    <lineage>
        <taxon>Bacteria</taxon>
        <taxon>Bacillati</taxon>
        <taxon>Bacillota</taxon>
        <taxon>Clostridia</taxon>
        <taxon>Eubacteriales</taxon>
        <taxon>Clostridiaceae</taxon>
        <taxon>Clostridium</taxon>
    </lineage>
</organism>
<keyword evidence="3" id="KW-0067">ATP-binding</keyword>
<dbReference type="GO" id="GO:0005829">
    <property type="term" value="C:cytosol"/>
    <property type="evidence" value="ECO:0007669"/>
    <property type="project" value="TreeGrafter"/>
</dbReference>
<feature type="domain" description="Helicase C-terminal" evidence="2">
    <location>
        <begin position="471"/>
        <end position="625"/>
    </location>
</feature>
<keyword evidence="3" id="KW-0547">Nucleotide-binding</keyword>
<dbReference type="CDD" id="cd18799">
    <property type="entry name" value="SF2_C_EcoAI-like"/>
    <property type="match status" value="1"/>
</dbReference>
<dbReference type="RefSeq" id="WP_015957870.1">
    <property type="nucleotide sequence ID" value="NC_010516.1"/>
</dbReference>
<dbReference type="InterPro" id="IPR014001">
    <property type="entry name" value="Helicase_ATP-bd"/>
</dbReference>
<dbReference type="AlphaFoldDB" id="B1IDR5"/>
<evidence type="ECO:0000259" key="1">
    <source>
        <dbReference type="PROSITE" id="PS51192"/>
    </source>
</evidence>
<evidence type="ECO:0000313" key="3">
    <source>
        <dbReference type="EMBL" id="ACA45440.1"/>
    </source>
</evidence>
<dbReference type="EMBL" id="CP000939">
    <property type="protein sequence ID" value="ACA45440.1"/>
    <property type="molecule type" value="Genomic_DNA"/>
</dbReference>
<dbReference type="REBASE" id="38510">
    <property type="entry name" value="CboB1ORF107P"/>
</dbReference>
<sequence length="1002" mass="116218">MDSKVCTDLKKLKNESISVYDKSDTITDNIEFKSIENVNDNLIKNEILKASETGLVNKSIDSNLALTPKLVVNDYSKGSKVLSEIISELNKCEEFFISIAFITNSGILPLLETLKILNRKGIKGKILTTDYLNFSEPKALKKLLEFPNIEIKLYSKENFHTKGYIFRYRDHYKLMVGSSNLTQTALTKNKEWNLKVSSLEEGSLTEGVISEFNQLWNEADKLTLEWIQTYEDIYRKQVEFTRKSKVPRLAQYKLKPNKMQVEAIQGLEKLRENGQDKGLLISATGTGKTYLSAFELRNYNPKRALFIVHREQIAKQALNSFRNVFGDTRSMGILSGTSKDVDKDFIFCTIQTLSKDEVLQSFGKNEFDYIIIDEVHKAGANSYQKIVNYFNPKFLLGMTATPERSDDFDIFKMFNYNIAYEIRLQRALEEDLLCPFHYFGVSDVTIDGIELDDKTDFKYLVAEERVKHIIDKINFYGYCGERVKGLIFCSDKKEAKELSDIFNTKGYKTVGLTGESSQEEREKAIERLEQDETLNSLDYIFTVDIFNEGVDIPSVNQVVMLRPTKSSIIFVQQLGRGLRKNKFKEYVVIIDFVGNYNSNFLIPIALSGDRTFNKDTIRKYVMEGTRVIPGCSTINFDEISKKKIFESIDSANFNNIKLIKESYFNLKQKIGRIPSLSDFDKFDSIDPLRIFATKLGSYYNFLKKYDKEYTVELNDLQALFIEFISKKLASGKRPHELIMIKNIIHSKVDLMGELKHELKEMYNIDFKEITETNVINVLTNEFPTGSAKKTYSKCIFLERQDNYYIISSEFKKCIENIYFKEMVMELIDFGLSRYNKNYSNRYMNTNFQLYQKYTYEDVCRLLEWEQGEVALNIGGYKYDKITKTYPVFINYDKSDDIENTINYEDRFESESQLIAISKSGRTIESQDIVQAYNAEADGVEMTLFVRKNKDDKISKEFYFLGKIKAVGKPHQFTMENTTKTAVEIRYKLITKVREDIYDYVIS</sequence>
<dbReference type="HOGENOM" id="CLU_005588_1_0_9"/>